<comment type="caution">
    <text evidence="2">The sequence shown here is derived from an EMBL/GenBank/DDBJ whole genome shotgun (WGS) entry which is preliminary data.</text>
</comment>
<dbReference type="PANTHER" id="PTHR15048:SF0">
    <property type="entry name" value="STARCH-BINDING DOMAIN-CONTAINING PROTEIN 1"/>
    <property type="match status" value="1"/>
</dbReference>
<dbReference type="GO" id="GO:2001070">
    <property type="term" value="F:starch binding"/>
    <property type="evidence" value="ECO:0007669"/>
    <property type="project" value="InterPro"/>
</dbReference>
<dbReference type="Pfam" id="PF00686">
    <property type="entry name" value="CBM_20"/>
    <property type="match status" value="1"/>
</dbReference>
<dbReference type="PROSITE" id="PS51166">
    <property type="entry name" value="CBM20"/>
    <property type="match status" value="1"/>
</dbReference>
<evidence type="ECO:0000313" key="3">
    <source>
        <dbReference type="Proteomes" id="UP001457282"/>
    </source>
</evidence>
<protein>
    <recommendedName>
        <fullName evidence="1">CBM20 domain-containing protein</fullName>
    </recommendedName>
</protein>
<organism evidence="2 3">
    <name type="scientific">Rubus argutus</name>
    <name type="common">Southern blackberry</name>
    <dbReference type="NCBI Taxonomy" id="59490"/>
    <lineage>
        <taxon>Eukaryota</taxon>
        <taxon>Viridiplantae</taxon>
        <taxon>Streptophyta</taxon>
        <taxon>Embryophyta</taxon>
        <taxon>Tracheophyta</taxon>
        <taxon>Spermatophyta</taxon>
        <taxon>Magnoliopsida</taxon>
        <taxon>eudicotyledons</taxon>
        <taxon>Gunneridae</taxon>
        <taxon>Pentapetalae</taxon>
        <taxon>rosids</taxon>
        <taxon>fabids</taxon>
        <taxon>Rosales</taxon>
        <taxon>Rosaceae</taxon>
        <taxon>Rosoideae</taxon>
        <taxon>Rosoideae incertae sedis</taxon>
        <taxon>Rubus</taxon>
    </lineage>
</organism>
<dbReference type="InterPro" id="IPR002044">
    <property type="entry name" value="CBM20"/>
</dbReference>
<name>A0AAW1XUW0_RUBAR</name>
<feature type="domain" description="CBM20" evidence="1">
    <location>
        <begin position="81"/>
        <end position="183"/>
    </location>
</feature>
<evidence type="ECO:0000259" key="1">
    <source>
        <dbReference type="PROSITE" id="PS51166"/>
    </source>
</evidence>
<keyword evidence="3" id="KW-1185">Reference proteome</keyword>
<gene>
    <name evidence="2" type="ORF">M0R45_017399</name>
</gene>
<proteinExistence type="predicted"/>
<reference evidence="2 3" key="1">
    <citation type="journal article" date="2023" name="G3 (Bethesda)">
        <title>A chromosome-length genome assembly and annotation of blackberry (Rubus argutus, cv. 'Hillquist').</title>
        <authorList>
            <person name="Bruna T."/>
            <person name="Aryal R."/>
            <person name="Dudchenko O."/>
            <person name="Sargent D.J."/>
            <person name="Mead D."/>
            <person name="Buti M."/>
            <person name="Cavallini A."/>
            <person name="Hytonen T."/>
            <person name="Andres J."/>
            <person name="Pham M."/>
            <person name="Weisz D."/>
            <person name="Mascagni F."/>
            <person name="Usai G."/>
            <person name="Natali L."/>
            <person name="Bassil N."/>
            <person name="Fernandez G.E."/>
            <person name="Lomsadze A."/>
            <person name="Armour M."/>
            <person name="Olukolu B."/>
            <person name="Poorten T."/>
            <person name="Britton C."/>
            <person name="Davik J."/>
            <person name="Ashrafi H."/>
            <person name="Aiden E.L."/>
            <person name="Borodovsky M."/>
            <person name="Worthington M."/>
        </authorList>
    </citation>
    <scope>NUCLEOTIDE SEQUENCE [LARGE SCALE GENOMIC DNA]</scope>
    <source>
        <strain evidence="2">PI 553951</strain>
    </source>
</reference>
<dbReference type="CDD" id="cd05467">
    <property type="entry name" value="CBM20"/>
    <property type="match status" value="1"/>
</dbReference>
<dbReference type="GO" id="GO:0016020">
    <property type="term" value="C:membrane"/>
    <property type="evidence" value="ECO:0007669"/>
    <property type="project" value="TreeGrafter"/>
</dbReference>
<dbReference type="InterPro" id="IPR013783">
    <property type="entry name" value="Ig-like_fold"/>
</dbReference>
<dbReference type="Gene3D" id="2.60.40.10">
    <property type="entry name" value="Immunoglobulins"/>
    <property type="match status" value="1"/>
</dbReference>
<sequence length="334" mass="37508">MEAFARSSTILFAKANSTKPLSPVKSLLGRSAACFFRFGNSNAHVHHHTSLLQHKAIRSFASSQTRVLTNPDSAGIGFEPTSPSKTVHVQFQLHKKCGFGENFLLVGNEPIMGQWNPSIAIPLKWSDGNIWRAELDIPIDRAIQFKFILKKSTGDLLWQPGPDRVLHTWNTNNTITISEDWKNAKLQKLTEEKMIGQNEPLLSDKFASVNGIPTYSSKNEFAFEERTFLSQGGTLLQESQATCMAHDGLCVMTRPTALTSMDNEDDFYEVEYYDDEYYEDQCEYEDRYEDEDTMFTYEGGRVLVPGLVQGVTGKTIDISTDGSIVIGAREEHNS</sequence>
<accession>A0AAW1XUW0</accession>
<dbReference type="InterPro" id="IPR013784">
    <property type="entry name" value="Carb-bd-like_fold"/>
</dbReference>
<dbReference type="SMART" id="SM01065">
    <property type="entry name" value="CBM_2"/>
    <property type="match status" value="1"/>
</dbReference>
<dbReference type="SUPFAM" id="SSF49452">
    <property type="entry name" value="Starch-binding domain-like"/>
    <property type="match status" value="1"/>
</dbReference>
<dbReference type="AlphaFoldDB" id="A0AAW1XUW0"/>
<dbReference type="Proteomes" id="UP001457282">
    <property type="component" value="Unassembled WGS sequence"/>
</dbReference>
<dbReference type="PANTHER" id="PTHR15048">
    <property type="entry name" value="STARCH-BINDING DOMAIN-CONTAINING PROTEIN 1"/>
    <property type="match status" value="1"/>
</dbReference>
<dbReference type="EMBL" id="JBEDUW010000003">
    <property type="protein sequence ID" value="KAK9940756.1"/>
    <property type="molecule type" value="Genomic_DNA"/>
</dbReference>
<evidence type="ECO:0000313" key="2">
    <source>
        <dbReference type="EMBL" id="KAK9940756.1"/>
    </source>
</evidence>
<dbReference type="FunFam" id="2.60.40.10:FF:000552">
    <property type="entry name" value="Related to glucoamylase"/>
    <property type="match status" value="1"/>
</dbReference>